<dbReference type="Pfam" id="PF00071">
    <property type="entry name" value="Ras"/>
    <property type="match status" value="1"/>
</dbReference>
<evidence type="ECO:0000256" key="3">
    <source>
        <dbReference type="ARBA" id="ARBA00023134"/>
    </source>
</evidence>
<keyword evidence="4" id="KW-0472">Membrane</keyword>
<evidence type="ECO:0000313" key="6">
    <source>
        <dbReference type="Proteomes" id="UP000271974"/>
    </source>
</evidence>
<dbReference type="PROSITE" id="PS51419">
    <property type="entry name" value="RAB"/>
    <property type="match status" value="1"/>
</dbReference>
<dbReference type="GO" id="GO:0005525">
    <property type="term" value="F:GTP binding"/>
    <property type="evidence" value="ECO:0007669"/>
    <property type="project" value="UniProtKB-KW"/>
</dbReference>
<dbReference type="PROSITE" id="PS51421">
    <property type="entry name" value="RAS"/>
    <property type="match status" value="1"/>
</dbReference>
<evidence type="ECO:0000256" key="4">
    <source>
        <dbReference type="ARBA" id="ARBA00023136"/>
    </source>
</evidence>
<dbReference type="OrthoDB" id="25896at2759"/>
<evidence type="ECO:0008006" key="7">
    <source>
        <dbReference type="Google" id="ProtNLM"/>
    </source>
</evidence>
<dbReference type="Proteomes" id="UP000271974">
    <property type="component" value="Unassembled WGS sequence"/>
</dbReference>
<dbReference type="GO" id="GO:0016020">
    <property type="term" value="C:membrane"/>
    <property type="evidence" value="ECO:0007669"/>
    <property type="project" value="UniProtKB-SubCell"/>
</dbReference>
<dbReference type="PANTHER" id="PTHR24072">
    <property type="entry name" value="RHO FAMILY GTPASE"/>
    <property type="match status" value="1"/>
</dbReference>
<evidence type="ECO:0000313" key="5">
    <source>
        <dbReference type="EMBL" id="RUS84458.1"/>
    </source>
</evidence>
<name>A0A3S0ZS09_ELYCH</name>
<proteinExistence type="predicted"/>
<dbReference type="Gene3D" id="3.40.50.300">
    <property type="entry name" value="P-loop containing nucleotide triphosphate hydrolases"/>
    <property type="match status" value="1"/>
</dbReference>
<dbReference type="InterPro" id="IPR027417">
    <property type="entry name" value="P-loop_NTPase"/>
</dbReference>
<dbReference type="AlphaFoldDB" id="A0A3S0ZS09"/>
<evidence type="ECO:0000256" key="1">
    <source>
        <dbReference type="ARBA" id="ARBA00004370"/>
    </source>
</evidence>
<dbReference type="SUPFAM" id="SSF52540">
    <property type="entry name" value="P-loop containing nucleoside triphosphate hydrolases"/>
    <property type="match status" value="1"/>
</dbReference>
<organism evidence="5 6">
    <name type="scientific">Elysia chlorotica</name>
    <name type="common">Eastern emerald elysia</name>
    <name type="synonym">Sea slug</name>
    <dbReference type="NCBI Taxonomy" id="188477"/>
    <lineage>
        <taxon>Eukaryota</taxon>
        <taxon>Metazoa</taxon>
        <taxon>Spiralia</taxon>
        <taxon>Lophotrochozoa</taxon>
        <taxon>Mollusca</taxon>
        <taxon>Gastropoda</taxon>
        <taxon>Heterobranchia</taxon>
        <taxon>Euthyneura</taxon>
        <taxon>Panpulmonata</taxon>
        <taxon>Sacoglossa</taxon>
        <taxon>Placobranchoidea</taxon>
        <taxon>Plakobranchidae</taxon>
        <taxon>Elysia</taxon>
    </lineage>
</organism>
<gene>
    <name evidence="5" type="ORF">EGW08_007787</name>
</gene>
<dbReference type="FunFam" id="3.40.50.300:FF:002060">
    <property type="entry name" value="Rho family GTPase"/>
    <property type="match status" value="1"/>
</dbReference>
<keyword evidence="2" id="KW-0547">Nucleotide-binding</keyword>
<dbReference type="STRING" id="188477.A0A3S0ZS09"/>
<dbReference type="InterPro" id="IPR001806">
    <property type="entry name" value="Small_GTPase"/>
</dbReference>
<evidence type="ECO:0000256" key="2">
    <source>
        <dbReference type="ARBA" id="ARBA00022741"/>
    </source>
</evidence>
<dbReference type="GO" id="GO:0003924">
    <property type="term" value="F:GTPase activity"/>
    <property type="evidence" value="ECO:0007669"/>
    <property type="project" value="InterPro"/>
</dbReference>
<comment type="caution">
    <text evidence="5">The sequence shown here is derived from an EMBL/GenBank/DDBJ whole genome shotgun (WGS) entry which is preliminary data.</text>
</comment>
<protein>
    <recommendedName>
        <fullName evidence="7">Small monomeric GTPase</fullName>
    </recommendedName>
</protein>
<dbReference type="SMART" id="SM00175">
    <property type="entry name" value="RAB"/>
    <property type="match status" value="1"/>
</dbReference>
<dbReference type="CDD" id="cd00157">
    <property type="entry name" value="Rho"/>
    <property type="match status" value="1"/>
</dbReference>
<dbReference type="InterPro" id="IPR005225">
    <property type="entry name" value="Small_GTP-bd"/>
</dbReference>
<dbReference type="PROSITE" id="PS51420">
    <property type="entry name" value="RHO"/>
    <property type="match status" value="1"/>
</dbReference>
<dbReference type="GO" id="GO:0007264">
    <property type="term" value="P:small GTPase-mediated signal transduction"/>
    <property type="evidence" value="ECO:0007669"/>
    <property type="project" value="InterPro"/>
</dbReference>
<keyword evidence="3" id="KW-0342">GTP-binding</keyword>
<accession>A0A3S0ZS09</accession>
<dbReference type="SMART" id="SM00173">
    <property type="entry name" value="RAS"/>
    <property type="match status" value="1"/>
</dbReference>
<sequence length="191" mass="21597">MKMAQVSDKHVYCAIIGDGMVGKTCLTLSYTENNFTDTYTATVFDNYPVPLKVGGQDFVISLFDTAGQSDFEDLRAYTYKESEVLVLCYSVCDRESFSSVVNQWLPETKRHTKRRRPVLLVGTQTDMRTGAEGEVSPEEGDAMAKLVNADCYIECSAKTREGLKEVFEHVVFSALKFRKKKVNIIGRFFHK</sequence>
<dbReference type="SMART" id="SM00174">
    <property type="entry name" value="RHO"/>
    <property type="match status" value="1"/>
</dbReference>
<dbReference type="PRINTS" id="PR00449">
    <property type="entry name" value="RASTRNSFRMNG"/>
</dbReference>
<keyword evidence="6" id="KW-1185">Reference proteome</keyword>
<reference evidence="5 6" key="1">
    <citation type="submission" date="2019-01" db="EMBL/GenBank/DDBJ databases">
        <title>A draft genome assembly of the solar-powered sea slug Elysia chlorotica.</title>
        <authorList>
            <person name="Cai H."/>
            <person name="Li Q."/>
            <person name="Fang X."/>
            <person name="Li J."/>
            <person name="Curtis N.E."/>
            <person name="Altenburger A."/>
            <person name="Shibata T."/>
            <person name="Feng M."/>
            <person name="Maeda T."/>
            <person name="Schwartz J.A."/>
            <person name="Shigenobu S."/>
            <person name="Lundholm N."/>
            <person name="Nishiyama T."/>
            <person name="Yang H."/>
            <person name="Hasebe M."/>
            <person name="Li S."/>
            <person name="Pierce S.K."/>
            <person name="Wang J."/>
        </authorList>
    </citation>
    <scope>NUCLEOTIDE SEQUENCE [LARGE SCALE GENOMIC DNA]</scope>
    <source>
        <strain evidence="5">EC2010</strain>
        <tissue evidence="5">Whole organism of an adult</tissue>
    </source>
</reference>
<dbReference type="EMBL" id="RQTK01000205">
    <property type="protein sequence ID" value="RUS84458.1"/>
    <property type="molecule type" value="Genomic_DNA"/>
</dbReference>
<dbReference type="InterPro" id="IPR003578">
    <property type="entry name" value="Small_GTPase_Rho"/>
</dbReference>
<comment type="subcellular location">
    <subcellularLocation>
        <location evidence="1">Membrane</location>
    </subcellularLocation>
</comment>
<dbReference type="NCBIfam" id="TIGR00231">
    <property type="entry name" value="small_GTP"/>
    <property type="match status" value="1"/>
</dbReference>